<dbReference type="EMBL" id="KQ242066">
    <property type="protein sequence ID" value="KNC81135.1"/>
    <property type="molecule type" value="Genomic_DNA"/>
</dbReference>
<keyword evidence="2" id="KW-0456">Lyase</keyword>
<feature type="domain" description="Alginate lyase" evidence="4">
    <location>
        <begin position="121"/>
        <end position="417"/>
    </location>
</feature>
<dbReference type="InterPro" id="IPR008929">
    <property type="entry name" value="Chondroitin_lyas"/>
</dbReference>
<name>A0A0L0FWD1_9EUKA</name>
<keyword evidence="6" id="KW-1185">Reference proteome</keyword>
<protein>
    <recommendedName>
        <fullName evidence="4">Alginate lyase domain-containing protein</fullName>
    </recommendedName>
</protein>
<accession>A0A0L0FWD1</accession>
<dbReference type="Gene3D" id="1.50.10.100">
    <property type="entry name" value="Chondroitin AC/alginate lyase"/>
    <property type="match status" value="1"/>
</dbReference>
<reference evidence="5 6" key="1">
    <citation type="submission" date="2011-02" db="EMBL/GenBank/DDBJ databases">
        <title>The Genome Sequence of Sphaeroforma arctica JP610.</title>
        <authorList>
            <consortium name="The Broad Institute Genome Sequencing Platform"/>
            <person name="Russ C."/>
            <person name="Cuomo C."/>
            <person name="Young S.K."/>
            <person name="Zeng Q."/>
            <person name="Gargeya S."/>
            <person name="Alvarado L."/>
            <person name="Berlin A."/>
            <person name="Chapman S.B."/>
            <person name="Chen Z."/>
            <person name="Freedman E."/>
            <person name="Gellesch M."/>
            <person name="Goldberg J."/>
            <person name="Griggs A."/>
            <person name="Gujja S."/>
            <person name="Heilman E."/>
            <person name="Heiman D."/>
            <person name="Howarth C."/>
            <person name="Mehta T."/>
            <person name="Neiman D."/>
            <person name="Pearson M."/>
            <person name="Roberts A."/>
            <person name="Saif S."/>
            <person name="Shea T."/>
            <person name="Shenoy N."/>
            <person name="Sisk P."/>
            <person name="Stolte C."/>
            <person name="Sykes S."/>
            <person name="White J."/>
            <person name="Yandava C."/>
            <person name="Burger G."/>
            <person name="Gray M.W."/>
            <person name="Holland P.W.H."/>
            <person name="King N."/>
            <person name="Lang F.B.F."/>
            <person name="Roger A.J."/>
            <person name="Ruiz-Trillo I."/>
            <person name="Haas B."/>
            <person name="Nusbaum C."/>
            <person name="Birren B."/>
        </authorList>
    </citation>
    <scope>NUCLEOTIDE SEQUENCE [LARGE SCALE GENOMIC DNA]</scope>
    <source>
        <strain evidence="5 6">JP610</strain>
    </source>
</reference>
<evidence type="ECO:0000259" key="4">
    <source>
        <dbReference type="Pfam" id="PF05426"/>
    </source>
</evidence>
<dbReference type="RefSeq" id="XP_014155037.1">
    <property type="nucleotide sequence ID" value="XM_014299562.1"/>
</dbReference>
<dbReference type="AlphaFoldDB" id="A0A0L0FWD1"/>
<evidence type="ECO:0000256" key="1">
    <source>
        <dbReference type="ARBA" id="ARBA00022729"/>
    </source>
</evidence>
<dbReference type="STRING" id="667725.A0A0L0FWD1"/>
<dbReference type="SUPFAM" id="SSF48230">
    <property type="entry name" value="Chondroitin AC/alginate lyase"/>
    <property type="match status" value="1"/>
</dbReference>
<evidence type="ECO:0000313" key="6">
    <source>
        <dbReference type="Proteomes" id="UP000054560"/>
    </source>
</evidence>
<dbReference type="InterPro" id="IPR008397">
    <property type="entry name" value="Alginate_lyase_dom"/>
</dbReference>
<keyword evidence="1 3" id="KW-0732">Signal</keyword>
<dbReference type="GO" id="GO:0016829">
    <property type="term" value="F:lyase activity"/>
    <property type="evidence" value="ECO:0007669"/>
    <property type="project" value="UniProtKB-KW"/>
</dbReference>
<dbReference type="OrthoDB" id="63533at2759"/>
<dbReference type="Pfam" id="PF05426">
    <property type="entry name" value="Alginate_lyase"/>
    <property type="match status" value="1"/>
</dbReference>
<dbReference type="Proteomes" id="UP000054560">
    <property type="component" value="Unassembled WGS sequence"/>
</dbReference>
<proteinExistence type="predicted"/>
<dbReference type="GeneID" id="25907037"/>
<evidence type="ECO:0000313" key="5">
    <source>
        <dbReference type="EMBL" id="KNC81135.1"/>
    </source>
</evidence>
<evidence type="ECO:0000256" key="2">
    <source>
        <dbReference type="ARBA" id="ARBA00023239"/>
    </source>
</evidence>
<sequence>MERAMTCAGLLVLGSVTLVNAGTFRHAASEDSDGTTHADILRMKTQSRQASSYAGFLEDTYMWDMATLEARKRVFEDTNVNSKDKDDIDNAVKEAKRLGEKFLERCPFSIMLKEDGFDGQDKSLHQYVSYSTYWWPCNFNPCGSTRAEAREYIATSYEAQQMDLALENLSAAEFAEKINKNSTLNNAYVPDKKVFYNLHHAIKNAAIAYYFSGDEELSDSAVKAFREFFINEDTKMNPKLGLSRSQAVLGYVDSRIMGIMDFRLIVEILDALAVLNMKGALTESDREGLYTWLQDYKTWLETEGYWEGAINKINNHAPMALMQMMGIAMHLGEKDQARSYYNDLAKDMIDSQMESDGALPDELSRTRPTHYVAYCLAAFAHMAHLGAESGSSMDIWGLDEKRSIELGLEWALPYATTDLTFPYDEITVVTEWTGDYGLEDAAWLLAYHKYSDEWKDRALDINPKFKESYKWLVFPDRSAE</sequence>
<evidence type="ECO:0000256" key="3">
    <source>
        <dbReference type="SAM" id="SignalP"/>
    </source>
</evidence>
<feature type="signal peptide" evidence="3">
    <location>
        <begin position="1"/>
        <end position="21"/>
    </location>
</feature>
<organism evidence="5 6">
    <name type="scientific">Sphaeroforma arctica JP610</name>
    <dbReference type="NCBI Taxonomy" id="667725"/>
    <lineage>
        <taxon>Eukaryota</taxon>
        <taxon>Ichthyosporea</taxon>
        <taxon>Ichthyophonida</taxon>
        <taxon>Sphaeroforma</taxon>
    </lineage>
</organism>
<feature type="chain" id="PRO_5005539044" description="Alginate lyase domain-containing protein" evidence="3">
    <location>
        <begin position="22"/>
        <end position="480"/>
    </location>
</feature>
<gene>
    <name evidence="5" type="ORF">SARC_06533</name>
</gene>